<dbReference type="AlphaFoldDB" id="A0A380BQD7"/>
<protein>
    <submittedName>
        <fullName evidence="1">Uncharacterized protein</fullName>
    </submittedName>
</protein>
<evidence type="ECO:0000313" key="2">
    <source>
        <dbReference type="Proteomes" id="UP000254893"/>
    </source>
</evidence>
<accession>A0A380BQD7</accession>
<reference evidence="1 2" key="1">
    <citation type="submission" date="2018-06" db="EMBL/GenBank/DDBJ databases">
        <authorList>
            <consortium name="Pathogen Informatics"/>
            <person name="Doyle S."/>
        </authorList>
    </citation>
    <scope>NUCLEOTIDE SEQUENCE [LARGE SCALE GENOMIC DNA]</scope>
    <source>
        <strain evidence="1 2">NCTC11388</strain>
    </source>
</reference>
<proteinExistence type="predicted"/>
<sequence>MNTTMKFLKFKEVKHKMPKDSGMYSRGEKNNGEFDEYGVLFLEGDYEVENLNLDDPLGSLNFLSESGSDEEVCIAILVDGNLRAGNIYNYETDGSAGLYVLGNVDAENILIGGQEFYVSGNLNIKDCFWGHYNHGDLLVNGNTCARVFVATEEYHYDYNKLRIRADFFLCDHDCEDDVFDPSVPYAIFEKAMLYTENDVETDDLFTWKDWMSRSTAIRLLEKKQSILLKDIHIVSEAEQQALILMEIPHKFSESHFNDEELFRSQLQNFEKLLEISKMHSEDDYQYYEWKGYEVQIHGDTSEEQGHVMFTHDSGLTFFICIEEDETPALSIKTLFRKNENKISLSAVYRKDSNDSFSNVFDQTTSSCYSEELQLLWKELLVRAERGAYFYTKFSETVRVENLLQYLNLPVVQHKYNDYWDLERSYFWYNYYCFTMRLHAARGLVGSIDVAQEIKGEVFDLRTFYFRPDSVVNPQYCELYYASSQEGRTSDRYSAVDKRVKVFLYDWQLYQEALQWYPKIETALSYESQSYLEDQEL</sequence>
<organism evidence="1 2">
    <name type="scientific">Sphingobacterium spiritivorum</name>
    <name type="common">Flavobacterium spiritivorum</name>
    <dbReference type="NCBI Taxonomy" id="258"/>
    <lineage>
        <taxon>Bacteria</taxon>
        <taxon>Pseudomonadati</taxon>
        <taxon>Bacteroidota</taxon>
        <taxon>Sphingobacteriia</taxon>
        <taxon>Sphingobacteriales</taxon>
        <taxon>Sphingobacteriaceae</taxon>
        <taxon>Sphingobacterium</taxon>
    </lineage>
</organism>
<evidence type="ECO:0000313" key="1">
    <source>
        <dbReference type="EMBL" id="SUJ04671.1"/>
    </source>
</evidence>
<dbReference type="Proteomes" id="UP000254893">
    <property type="component" value="Unassembled WGS sequence"/>
</dbReference>
<dbReference type="EMBL" id="UGYW01000002">
    <property type="protein sequence ID" value="SUJ04671.1"/>
    <property type="molecule type" value="Genomic_DNA"/>
</dbReference>
<name>A0A380BQD7_SPHSI</name>
<gene>
    <name evidence="1" type="ORF">NCTC11388_01472</name>
</gene>